<dbReference type="GO" id="GO:0042597">
    <property type="term" value="C:periplasmic space"/>
    <property type="evidence" value="ECO:0007669"/>
    <property type="project" value="UniProtKB-SubCell"/>
</dbReference>
<feature type="signal peptide" evidence="5">
    <location>
        <begin position="1"/>
        <end position="23"/>
    </location>
</feature>
<dbReference type="RefSeq" id="WP_108435026.1">
    <property type="nucleotide sequence ID" value="NZ_CP028918.1"/>
</dbReference>
<dbReference type="PANTHER" id="PTHR30222">
    <property type="entry name" value="SPERMIDINE/PUTRESCINE-BINDING PERIPLASMIC PROTEIN"/>
    <property type="match status" value="1"/>
</dbReference>
<dbReference type="InterPro" id="IPR001188">
    <property type="entry name" value="Sperm_putr-bd"/>
</dbReference>
<feature type="chain" id="PRO_5015658666" evidence="5">
    <location>
        <begin position="24"/>
        <end position="350"/>
    </location>
</feature>
<dbReference type="SUPFAM" id="SSF53850">
    <property type="entry name" value="Periplasmic binding protein-like II"/>
    <property type="match status" value="1"/>
</dbReference>
<protein>
    <submittedName>
        <fullName evidence="6">Polyamine ABC transporter substrate-binding protein</fullName>
    </submittedName>
</protein>
<dbReference type="InterPro" id="IPR006059">
    <property type="entry name" value="SBP"/>
</dbReference>
<dbReference type="Pfam" id="PF13416">
    <property type="entry name" value="SBP_bac_8"/>
    <property type="match status" value="1"/>
</dbReference>
<dbReference type="OrthoDB" id="9769319at2"/>
<proteinExistence type="predicted"/>
<dbReference type="PRINTS" id="PR00909">
    <property type="entry name" value="SPERMDNBNDNG"/>
</dbReference>
<dbReference type="Gene3D" id="3.40.190.10">
    <property type="entry name" value="Periplasmic binding protein-like II"/>
    <property type="match status" value="2"/>
</dbReference>
<evidence type="ECO:0000256" key="5">
    <source>
        <dbReference type="SAM" id="SignalP"/>
    </source>
</evidence>
<evidence type="ECO:0000313" key="6">
    <source>
        <dbReference type="EMBL" id="AWB48207.1"/>
    </source>
</evidence>
<dbReference type="GO" id="GO:0019808">
    <property type="term" value="F:polyamine binding"/>
    <property type="evidence" value="ECO:0007669"/>
    <property type="project" value="InterPro"/>
</dbReference>
<sequence>MKHTRAPLLSVAALFGLATAVSAADAELTVFDWAGWDIPGLSAKYVEKHGDSPTYAFFGDDDEAFQKVSSGFKADLAHPCVASLPRYKEAGLIEPWDVSKIPEFANIHPPLLESSVVKDDQGVWFIPTDYAYTAVAYNTKEVTAEEVASLQVFTDPKFAGRISLPDSADDIWSLAFLATGVTSWDNVTDEQFQAAADWLRAVHPNVRAYWADPAEMSQLMATGEVLVAWSWNDGVALLQDEGFPIGFNRTPKEGAATWYCGYVNLKDGPGSEDKAYDFMNSFLDHGSAKAILDAIGYAISNDAALKEIPAEELKAAFVDPVEGPMLAQTPVSSEFRAKMIEEFENIKAGF</sequence>
<accession>A0A2S0UK65</accession>
<evidence type="ECO:0000313" key="7">
    <source>
        <dbReference type="Proteomes" id="UP000244496"/>
    </source>
</evidence>
<evidence type="ECO:0000256" key="1">
    <source>
        <dbReference type="ARBA" id="ARBA00004418"/>
    </source>
</evidence>
<keyword evidence="7" id="KW-1185">Reference proteome</keyword>
<evidence type="ECO:0000256" key="2">
    <source>
        <dbReference type="ARBA" id="ARBA00022448"/>
    </source>
</evidence>
<dbReference type="KEGG" id="geh:HYN69_06505"/>
<comment type="subcellular location">
    <subcellularLocation>
        <location evidence="1">Periplasm</location>
    </subcellularLocation>
</comment>
<evidence type="ECO:0000256" key="3">
    <source>
        <dbReference type="ARBA" id="ARBA00022729"/>
    </source>
</evidence>
<dbReference type="AlphaFoldDB" id="A0A2S0UK65"/>
<dbReference type="GO" id="GO:0015846">
    <property type="term" value="P:polyamine transport"/>
    <property type="evidence" value="ECO:0007669"/>
    <property type="project" value="InterPro"/>
</dbReference>
<keyword evidence="2" id="KW-0813">Transport</keyword>
<name>A0A2S0UK65_9RHOB</name>
<keyword evidence="3 5" id="KW-0732">Signal</keyword>
<dbReference type="EMBL" id="CP028918">
    <property type="protein sequence ID" value="AWB48207.1"/>
    <property type="molecule type" value="Genomic_DNA"/>
</dbReference>
<organism evidence="6 7">
    <name type="scientific">Paragemmobacter aquarius</name>
    <dbReference type="NCBI Taxonomy" id="2169400"/>
    <lineage>
        <taxon>Bacteria</taxon>
        <taxon>Pseudomonadati</taxon>
        <taxon>Pseudomonadota</taxon>
        <taxon>Alphaproteobacteria</taxon>
        <taxon>Rhodobacterales</taxon>
        <taxon>Paracoccaceae</taxon>
        <taxon>Paragemmobacter</taxon>
    </lineage>
</organism>
<dbReference type="PANTHER" id="PTHR30222:SF17">
    <property type="entry name" value="SPERMIDINE_PUTRESCINE-BINDING PERIPLASMIC PROTEIN"/>
    <property type="match status" value="1"/>
</dbReference>
<dbReference type="Proteomes" id="UP000244496">
    <property type="component" value="Chromosome"/>
</dbReference>
<reference evidence="6 7" key="1">
    <citation type="submission" date="2018-04" db="EMBL/GenBank/DDBJ databases">
        <title>Genome sequencing of Gemmobacter.</title>
        <authorList>
            <person name="Yi H."/>
            <person name="Baek M.-G."/>
        </authorList>
    </citation>
    <scope>NUCLEOTIDE SEQUENCE [LARGE SCALE GENOMIC DNA]</scope>
    <source>
        <strain evidence="6 7">HYN0069</strain>
    </source>
</reference>
<gene>
    <name evidence="6" type="ORF">HYN69_06505</name>
</gene>
<keyword evidence="4" id="KW-0574">Periplasm</keyword>
<evidence type="ECO:0000256" key="4">
    <source>
        <dbReference type="ARBA" id="ARBA00022764"/>
    </source>
</evidence>